<proteinExistence type="inferred from homology"/>
<dbReference type="AlphaFoldDB" id="A0A6J4VTZ1"/>
<dbReference type="GO" id="GO:0004222">
    <property type="term" value="F:metalloendopeptidase activity"/>
    <property type="evidence" value="ECO:0007669"/>
    <property type="project" value="InterPro"/>
</dbReference>
<gene>
    <name evidence="8" type="ORF">AVDCRST_MAG81-4582</name>
</gene>
<comment type="cofactor">
    <cofactor evidence="6">
        <name>Zn(2+)</name>
        <dbReference type="ChEBI" id="CHEBI:29105"/>
    </cofactor>
    <text evidence="6">Binds 1 zinc ion.</text>
</comment>
<dbReference type="NCBIfam" id="TIGR02289">
    <property type="entry name" value="M3_not_pepF"/>
    <property type="match status" value="1"/>
</dbReference>
<dbReference type="GO" id="GO:0006518">
    <property type="term" value="P:peptide metabolic process"/>
    <property type="evidence" value="ECO:0007669"/>
    <property type="project" value="TreeGrafter"/>
</dbReference>
<evidence type="ECO:0000259" key="7">
    <source>
        <dbReference type="Pfam" id="PF01432"/>
    </source>
</evidence>
<keyword evidence="4 6" id="KW-0862">Zinc</keyword>
<organism evidence="8">
    <name type="scientific">uncultured Synechococcales cyanobacterium</name>
    <dbReference type="NCBI Taxonomy" id="1936017"/>
    <lineage>
        <taxon>Bacteria</taxon>
        <taxon>Bacillati</taxon>
        <taxon>Cyanobacteriota</taxon>
        <taxon>Cyanophyceae</taxon>
        <taxon>Synechococcales</taxon>
        <taxon>environmental samples</taxon>
    </lineage>
</organism>
<dbReference type="InterPro" id="IPR045090">
    <property type="entry name" value="Pept_M3A_M3B"/>
</dbReference>
<dbReference type="Pfam" id="PF01432">
    <property type="entry name" value="Peptidase_M3"/>
    <property type="match status" value="1"/>
</dbReference>
<name>A0A6J4VTZ1_9CYAN</name>
<keyword evidence="1 6" id="KW-0645">Protease</keyword>
<feature type="domain" description="Peptidase M3A/M3B catalytic" evidence="7">
    <location>
        <begin position="317"/>
        <end position="546"/>
    </location>
</feature>
<accession>A0A6J4VTZ1</accession>
<dbReference type="EMBL" id="CADCWO010000235">
    <property type="protein sequence ID" value="CAA9589016.1"/>
    <property type="molecule type" value="Genomic_DNA"/>
</dbReference>
<dbReference type="EC" id="3.4.24.-" evidence="8"/>
<evidence type="ECO:0000256" key="1">
    <source>
        <dbReference type="ARBA" id="ARBA00022670"/>
    </source>
</evidence>
<evidence type="ECO:0000256" key="2">
    <source>
        <dbReference type="ARBA" id="ARBA00022723"/>
    </source>
</evidence>
<dbReference type="PANTHER" id="PTHR11804">
    <property type="entry name" value="PROTEASE M3 THIMET OLIGOPEPTIDASE-RELATED"/>
    <property type="match status" value="1"/>
</dbReference>
<evidence type="ECO:0000256" key="6">
    <source>
        <dbReference type="RuleBase" id="RU003435"/>
    </source>
</evidence>
<dbReference type="GO" id="GO:0046872">
    <property type="term" value="F:metal ion binding"/>
    <property type="evidence" value="ECO:0007669"/>
    <property type="project" value="UniProtKB-UniRule"/>
</dbReference>
<protein>
    <submittedName>
        <fullName evidence="8">Oligoendopeptidase F</fullName>
        <ecNumber evidence="8">3.4.24.-</ecNumber>
    </submittedName>
</protein>
<keyword evidence="2 6" id="KW-0479">Metal-binding</keyword>
<dbReference type="CDD" id="cd09606">
    <property type="entry name" value="M3B_PepF"/>
    <property type="match status" value="1"/>
</dbReference>
<dbReference type="InterPro" id="IPR001567">
    <property type="entry name" value="Pept_M3A_M3B_dom"/>
</dbReference>
<sequence length="569" mass="66001">MITVETPTFEGVVAEFDAIAAPTFEGVVAEYETIHRLLDTAEGADEWEVAWRHWDQLRRRLNTWRELTNLHFHQDTQNQSYKVARDYCDQLTPKLIELEVAMKRRLLASSYRPELERILGQQVFLLWEADVTAFDPVIEPDLVQESHLTAAYTQLLASAELNFAGTYLNLTGIQRYTQAPERDVRYQAEQARWKFFSQNQAAFDGLYHDLVQVRHAMAIKLGYNNYIELGYLRRQRIDYTRSDVESYREQVVQDVVPLAQQIVQRQATQLKLDQLQFWDESVFDLQGNPAPLGNSGWIIERSQEMFYEMSVTLGDFFQMMVDARLLDLENRPNKAGGAFCKSFPNHGLPYVFTNFNGTKSDVQIFAHEIGHAFQVWQSRHTPVCDYLWPTLEAAEIHSLSLEFLTFPQMERFFGIQAERYRRHCLAEALLFLPYGVAVDHFQHLVYANPEATPSERNQMWQQMEARYLPWRCYGDLAHPAQGGLWQEKHHIYCFPFYYIDYTLAMCCALQFWAKAKNDYQGALAEYITLCQRGGTVPFQELTRSANLVSPFEPGALAGVVEQARQALEL</sequence>
<evidence type="ECO:0000313" key="8">
    <source>
        <dbReference type="EMBL" id="CAA9589016.1"/>
    </source>
</evidence>
<evidence type="ECO:0000256" key="3">
    <source>
        <dbReference type="ARBA" id="ARBA00022801"/>
    </source>
</evidence>
<dbReference type="PANTHER" id="PTHR11804:SF28">
    <property type="entry name" value="OLIGOENDOPEPTIDASE F"/>
    <property type="match status" value="1"/>
</dbReference>
<dbReference type="GO" id="GO:0006508">
    <property type="term" value="P:proteolysis"/>
    <property type="evidence" value="ECO:0007669"/>
    <property type="project" value="UniProtKB-KW"/>
</dbReference>
<dbReference type="Gene3D" id="1.10.1370.30">
    <property type="match status" value="1"/>
</dbReference>
<dbReference type="InterPro" id="IPR011976">
    <property type="entry name" value="Pept_M3B_oligopep-rel"/>
</dbReference>
<comment type="similarity">
    <text evidence="6">Belongs to the peptidase M3 family.</text>
</comment>
<keyword evidence="3 6" id="KW-0378">Hydrolase</keyword>
<reference evidence="8" key="1">
    <citation type="submission" date="2020-02" db="EMBL/GenBank/DDBJ databases">
        <authorList>
            <person name="Meier V. D."/>
        </authorList>
    </citation>
    <scope>NUCLEOTIDE SEQUENCE</scope>
    <source>
        <strain evidence="8">AVDCRST_MAG81</strain>
    </source>
</reference>
<keyword evidence="5 6" id="KW-0482">Metalloprotease</keyword>
<evidence type="ECO:0000256" key="5">
    <source>
        <dbReference type="ARBA" id="ARBA00023049"/>
    </source>
</evidence>
<dbReference type="SUPFAM" id="SSF55486">
    <property type="entry name" value="Metalloproteases ('zincins'), catalytic domain"/>
    <property type="match status" value="1"/>
</dbReference>
<evidence type="ECO:0000256" key="4">
    <source>
        <dbReference type="ARBA" id="ARBA00022833"/>
    </source>
</evidence>